<gene>
    <name evidence="2" type="ORF">Ahy_B02g059090</name>
</gene>
<evidence type="ECO:0000313" key="2">
    <source>
        <dbReference type="EMBL" id="RYR25381.1"/>
    </source>
</evidence>
<keyword evidence="3" id="KW-1185">Reference proteome</keyword>
<dbReference type="Proteomes" id="UP000289738">
    <property type="component" value="Chromosome B02"/>
</dbReference>
<evidence type="ECO:0008006" key="4">
    <source>
        <dbReference type="Google" id="ProtNLM"/>
    </source>
</evidence>
<reference evidence="2 3" key="1">
    <citation type="submission" date="2019-01" db="EMBL/GenBank/DDBJ databases">
        <title>Sequencing of cultivated peanut Arachis hypogaea provides insights into genome evolution and oil improvement.</title>
        <authorList>
            <person name="Chen X."/>
        </authorList>
    </citation>
    <scope>NUCLEOTIDE SEQUENCE [LARGE SCALE GENOMIC DNA]</scope>
    <source>
        <strain evidence="3">cv. Fuhuasheng</strain>
        <tissue evidence="2">Leaves</tissue>
    </source>
</reference>
<dbReference type="AlphaFoldDB" id="A0A445AG16"/>
<dbReference type="EMBL" id="SDMP01000012">
    <property type="protein sequence ID" value="RYR25381.1"/>
    <property type="molecule type" value="Genomic_DNA"/>
</dbReference>
<accession>A0A445AG16</accession>
<dbReference type="PANTHER" id="PTHR31286">
    <property type="entry name" value="GLYCINE-RICH CELL WALL STRUCTURAL PROTEIN 1.8-LIKE"/>
    <property type="match status" value="1"/>
</dbReference>
<sequence length="150" mass="16543">MLKTIGNILGKTMRVDTNTADKSRGKFTRLCVELDLTEPLVSQFSINGIIYLVEYEGLHSICFQCGLVGRDSNSCPQKVVVNGALGEVVMAEKESDAGEKQVPQKDKNKEGDNGKNNNNKGKKVTEEGDSAYELWMMVQRRNCGKKVGKV</sequence>
<feature type="region of interest" description="Disordered" evidence="1">
    <location>
        <begin position="92"/>
        <end position="126"/>
    </location>
</feature>
<name>A0A445AG16_ARAHY</name>
<evidence type="ECO:0000313" key="3">
    <source>
        <dbReference type="Proteomes" id="UP000289738"/>
    </source>
</evidence>
<protein>
    <recommendedName>
        <fullName evidence="4">Zinc knuckle CX2CX4HX4C domain-containing protein</fullName>
    </recommendedName>
</protein>
<feature type="compositionally biased region" description="Basic and acidic residues" evidence="1">
    <location>
        <begin position="92"/>
        <end position="113"/>
    </location>
</feature>
<dbReference type="PANTHER" id="PTHR31286:SF99">
    <property type="entry name" value="DUF4283 DOMAIN-CONTAINING PROTEIN"/>
    <property type="match status" value="1"/>
</dbReference>
<proteinExistence type="predicted"/>
<evidence type="ECO:0000256" key="1">
    <source>
        <dbReference type="SAM" id="MobiDB-lite"/>
    </source>
</evidence>
<comment type="caution">
    <text evidence="2">The sequence shown here is derived from an EMBL/GenBank/DDBJ whole genome shotgun (WGS) entry which is preliminary data.</text>
</comment>
<dbReference type="STRING" id="3818.A0A445AG16"/>
<dbReference type="InterPro" id="IPR040256">
    <property type="entry name" value="At4g02000-like"/>
</dbReference>
<organism evidence="2 3">
    <name type="scientific">Arachis hypogaea</name>
    <name type="common">Peanut</name>
    <dbReference type="NCBI Taxonomy" id="3818"/>
    <lineage>
        <taxon>Eukaryota</taxon>
        <taxon>Viridiplantae</taxon>
        <taxon>Streptophyta</taxon>
        <taxon>Embryophyta</taxon>
        <taxon>Tracheophyta</taxon>
        <taxon>Spermatophyta</taxon>
        <taxon>Magnoliopsida</taxon>
        <taxon>eudicotyledons</taxon>
        <taxon>Gunneridae</taxon>
        <taxon>Pentapetalae</taxon>
        <taxon>rosids</taxon>
        <taxon>fabids</taxon>
        <taxon>Fabales</taxon>
        <taxon>Fabaceae</taxon>
        <taxon>Papilionoideae</taxon>
        <taxon>50 kb inversion clade</taxon>
        <taxon>dalbergioids sensu lato</taxon>
        <taxon>Dalbergieae</taxon>
        <taxon>Pterocarpus clade</taxon>
        <taxon>Arachis</taxon>
    </lineage>
</organism>